<feature type="signal peptide" evidence="1">
    <location>
        <begin position="1"/>
        <end position="18"/>
    </location>
</feature>
<evidence type="ECO:0000256" key="1">
    <source>
        <dbReference type="SAM" id="SignalP"/>
    </source>
</evidence>
<dbReference type="EMBL" id="GEDC01018734">
    <property type="protein sequence ID" value="JAS18564.1"/>
    <property type="molecule type" value="Transcribed_RNA"/>
</dbReference>
<sequence length="144" mass="16937">MKVVFMLLIFVKLKYVSMLSEKRSIQNIIMDTDKVLVNVFANPGSKLRGIYALQFLKGYEGLLNKVIDMVNNNEDAGLNVVECIKTVSGPMFFKFIKDISLYKIQFVWSDKQVIIFRNLIYEIRKKWKILDKLHDNIENKYISY</sequence>
<evidence type="ECO:0000313" key="3">
    <source>
        <dbReference type="EMBL" id="JAS32402.1"/>
    </source>
</evidence>
<gene>
    <name evidence="2" type="ORF">g.24143</name>
    <name evidence="3" type="ORF">g.24145</name>
</gene>
<organism evidence="2">
    <name type="scientific">Clastoptera arizonana</name>
    <name type="common">Arizona spittle bug</name>
    <dbReference type="NCBI Taxonomy" id="38151"/>
    <lineage>
        <taxon>Eukaryota</taxon>
        <taxon>Metazoa</taxon>
        <taxon>Ecdysozoa</taxon>
        <taxon>Arthropoda</taxon>
        <taxon>Hexapoda</taxon>
        <taxon>Insecta</taxon>
        <taxon>Pterygota</taxon>
        <taxon>Neoptera</taxon>
        <taxon>Paraneoptera</taxon>
        <taxon>Hemiptera</taxon>
        <taxon>Auchenorrhyncha</taxon>
        <taxon>Cercopoidea</taxon>
        <taxon>Clastopteridae</taxon>
        <taxon>Clastoptera</taxon>
    </lineage>
</organism>
<dbReference type="AlphaFoldDB" id="A0A1B6CYR4"/>
<evidence type="ECO:0000313" key="2">
    <source>
        <dbReference type="EMBL" id="JAS18564.1"/>
    </source>
</evidence>
<keyword evidence="1" id="KW-0732">Signal</keyword>
<name>A0A1B6CYR4_9HEMI</name>
<proteinExistence type="predicted"/>
<reference evidence="2" key="1">
    <citation type="submission" date="2015-12" db="EMBL/GenBank/DDBJ databases">
        <title>De novo transcriptome assembly of four potential Pierce s Disease insect vectors from Arizona vineyards.</title>
        <authorList>
            <person name="Tassone E.E."/>
        </authorList>
    </citation>
    <scope>NUCLEOTIDE SEQUENCE</scope>
</reference>
<feature type="chain" id="PRO_5008580778" evidence="1">
    <location>
        <begin position="19"/>
        <end position="144"/>
    </location>
</feature>
<dbReference type="EMBL" id="GEDC01004896">
    <property type="protein sequence ID" value="JAS32402.1"/>
    <property type="molecule type" value="Transcribed_RNA"/>
</dbReference>
<accession>A0A1B6CYR4</accession>
<protein>
    <submittedName>
        <fullName evidence="2">Uncharacterized protein</fullName>
    </submittedName>
</protein>